<dbReference type="SMART" id="SM00387">
    <property type="entry name" value="HATPase_c"/>
    <property type="match status" value="1"/>
</dbReference>
<dbReference type="Proteomes" id="UP000184212">
    <property type="component" value="Unassembled WGS sequence"/>
</dbReference>
<keyword evidence="7" id="KW-0812">Transmembrane</keyword>
<dbReference type="InterPro" id="IPR003594">
    <property type="entry name" value="HATPase_dom"/>
</dbReference>
<dbReference type="InterPro" id="IPR004358">
    <property type="entry name" value="Sig_transdc_His_kin-like_C"/>
</dbReference>
<gene>
    <name evidence="9" type="ORF">SAMN04488109_1014</name>
</gene>
<dbReference type="OrthoDB" id="5522855at2"/>
<dbReference type="PANTHER" id="PTHR42878:SF15">
    <property type="entry name" value="BACTERIOPHYTOCHROME"/>
    <property type="match status" value="1"/>
</dbReference>
<reference evidence="9 10" key="1">
    <citation type="submission" date="2016-11" db="EMBL/GenBank/DDBJ databases">
        <authorList>
            <person name="Jaros S."/>
            <person name="Januszkiewicz K."/>
            <person name="Wedrychowicz H."/>
        </authorList>
    </citation>
    <scope>NUCLEOTIDE SEQUENCE [LARGE SCALE GENOMIC DNA]</scope>
    <source>
        <strain evidence="9 10">DSM 24574</strain>
    </source>
</reference>
<dbReference type="InterPro" id="IPR036097">
    <property type="entry name" value="HisK_dim/P_sf"/>
</dbReference>
<dbReference type="SUPFAM" id="SSF55874">
    <property type="entry name" value="ATPase domain of HSP90 chaperone/DNA topoisomerase II/histidine kinase"/>
    <property type="match status" value="1"/>
</dbReference>
<dbReference type="PANTHER" id="PTHR42878">
    <property type="entry name" value="TWO-COMPONENT HISTIDINE KINASE"/>
    <property type="match status" value="1"/>
</dbReference>
<keyword evidence="7" id="KW-1133">Transmembrane helix</keyword>
<evidence type="ECO:0000256" key="1">
    <source>
        <dbReference type="ARBA" id="ARBA00000085"/>
    </source>
</evidence>
<proteinExistence type="predicted"/>
<dbReference type="SUPFAM" id="SSF47384">
    <property type="entry name" value="Homodimeric domain of signal transducing histidine kinase"/>
    <property type="match status" value="1"/>
</dbReference>
<dbReference type="InterPro" id="IPR050351">
    <property type="entry name" value="BphY/WalK/GraS-like"/>
</dbReference>
<evidence type="ECO:0000256" key="3">
    <source>
        <dbReference type="ARBA" id="ARBA00022553"/>
    </source>
</evidence>
<accession>A0A1M5L4J7</accession>
<evidence type="ECO:0000256" key="5">
    <source>
        <dbReference type="ARBA" id="ARBA00022777"/>
    </source>
</evidence>
<evidence type="ECO:0000313" key="9">
    <source>
        <dbReference type="EMBL" id="SHG59911.1"/>
    </source>
</evidence>
<keyword evidence="4" id="KW-0808">Transferase</keyword>
<keyword evidence="6" id="KW-0175">Coiled coil</keyword>
<keyword evidence="7" id="KW-0472">Membrane</keyword>
<dbReference type="InterPro" id="IPR003661">
    <property type="entry name" value="HisK_dim/P_dom"/>
</dbReference>
<organism evidence="9 10">
    <name type="scientific">Chryseolinea serpens</name>
    <dbReference type="NCBI Taxonomy" id="947013"/>
    <lineage>
        <taxon>Bacteria</taxon>
        <taxon>Pseudomonadati</taxon>
        <taxon>Bacteroidota</taxon>
        <taxon>Cytophagia</taxon>
        <taxon>Cytophagales</taxon>
        <taxon>Fulvivirgaceae</taxon>
        <taxon>Chryseolinea</taxon>
    </lineage>
</organism>
<evidence type="ECO:0000313" key="10">
    <source>
        <dbReference type="Proteomes" id="UP000184212"/>
    </source>
</evidence>
<dbReference type="EC" id="2.7.13.3" evidence="2"/>
<name>A0A1M5L4J7_9BACT</name>
<dbReference type="GO" id="GO:0000155">
    <property type="term" value="F:phosphorelay sensor kinase activity"/>
    <property type="evidence" value="ECO:0007669"/>
    <property type="project" value="InterPro"/>
</dbReference>
<evidence type="ECO:0000256" key="4">
    <source>
        <dbReference type="ARBA" id="ARBA00022679"/>
    </source>
</evidence>
<dbReference type="CDD" id="cd00082">
    <property type="entry name" value="HisKA"/>
    <property type="match status" value="1"/>
</dbReference>
<keyword evidence="5 9" id="KW-0418">Kinase</keyword>
<keyword evidence="10" id="KW-1185">Reference proteome</keyword>
<feature type="transmembrane region" description="Helical" evidence="7">
    <location>
        <begin position="6"/>
        <end position="27"/>
    </location>
</feature>
<dbReference type="InterPro" id="IPR005467">
    <property type="entry name" value="His_kinase_dom"/>
</dbReference>
<dbReference type="Gene3D" id="3.30.565.10">
    <property type="entry name" value="Histidine kinase-like ATPase, C-terminal domain"/>
    <property type="match status" value="1"/>
</dbReference>
<evidence type="ECO:0000256" key="2">
    <source>
        <dbReference type="ARBA" id="ARBA00012438"/>
    </source>
</evidence>
<dbReference type="Gene3D" id="1.10.287.130">
    <property type="match status" value="1"/>
</dbReference>
<feature type="coiled-coil region" evidence="6">
    <location>
        <begin position="252"/>
        <end position="325"/>
    </location>
</feature>
<dbReference type="GO" id="GO:0007234">
    <property type="term" value="P:osmosensory signaling via phosphorelay pathway"/>
    <property type="evidence" value="ECO:0007669"/>
    <property type="project" value="TreeGrafter"/>
</dbReference>
<evidence type="ECO:0000256" key="7">
    <source>
        <dbReference type="SAM" id="Phobius"/>
    </source>
</evidence>
<dbReference type="PRINTS" id="PR00344">
    <property type="entry name" value="BCTRLSENSOR"/>
</dbReference>
<dbReference type="GO" id="GO:0000156">
    <property type="term" value="F:phosphorelay response regulator activity"/>
    <property type="evidence" value="ECO:0007669"/>
    <property type="project" value="TreeGrafter"/>
</dbReference>
<sequence length="550" mass="63614">MTTFIPKSWVNLATASIILLVILNIFITRRNNKIIEANKLLQQQTEQIKVTVSQFAIIIIHNLDLGLRGYALFGKDKYLFPMKFALRDKDSLFYSVRRLLEEQKFPLEEYDRFEDSTEAYATQCVRMKILFDENQKEEFNRLADLDNGYKLWLQYDRLSQSINRFENTINAQAQEKYSAALSSNYTIQLILLLICVPTLIFTAFHTNREFRTQVKLRELEGEKVSFLARQNDVLEKLVATRTHEIHQQNIALQHSQGEIEAQNEELKSQQEEISSQRDLLARQNKKLNQAKEIILRQNREIRATNESLEEDIKERTKVLVEYNQQLEQFAFIAAHNLRAPAARILGLGKVLELSEDNKDEERAIIRRLISSTAEMDTVIKDLNVILEIKSNNSNYFTSVNLYDELTLVRSNLSKEIVETNASIRASFDAAPIILSVKPYVDSILFNLISNAIKYRNPDKVPVIDLKTEPAGDFICLTVSDNGLGFDVDQQRQNIFTLYKRFHFHVEGKGMGLYLVKTQVTALGGRIEVDSEVNEGTTFRVYFKRRQFNST</sequence>
<dbReference type="Pfam" id="PF02518">
    <property type="entry name" value="HATPase_c"/>
    <property type="match status" value="1"/>
</dbReference>
<dbReference type="STRING" id="947013.SAMN04488109_1014"/>
<protein>
    <recommendedName>
        <fullName evidence="2">histidine kinase</fullName>
        <ecNumber evidence="2">2.7.13.3</ecNumber>
    </recommendedName>
</protein>
<dbReference type="GO" id="GO:0030295">
    <property type="term" value="F:protein kinase activator activity"/>
    <property type="evidence" value="ECO:0007669"/>
    <property type="project" value="TreeGrafter"/>
</dbReference>
<dbReference type="EMBL" id="FQWQ01000001">
    <property type="protein sequence ID" value="SHG59911.1"/>
    <property type="molecule type" value="Genomic_DNA"/>
</dbReference>
<keyword evidence="3" id="KW-0597">Phosphoprotein</keyword>
<dbReference type="InterPro" id="IPR036890">
    <property type="entry name" value="HATPase_C_sf"/>
</dbReference>
<comment type="catalytic activity">
    <reaction evidence="1">
        <text>ATP + protein L-histidine = ADP + protein N-phospho-L-histidine.</text>
        <dbReference type="EC" id="2.7.13.3"/>
    </reaction>
</comment>
<feature type="transmembrane region" description="Helical" evidence="7">
    <location>
        <begin position="185"/>
        <end position="204"/>
    </location>
</feature>
<evidence type="ECO:0000256" key="6">
    <source>
        <dbReference type="SAM" id="Coils"/>
    </source>
</evidence>
<dbReference type="PROSITE" id="PS50109">
    <property type="entry name" value="HIS_KIN"/>
    <property type="match status" value="1"/>
</dbReference>
<evidence type="ECO:0000259" key="8">
    <source>
        <dbReference type="PROSITE" id="PS50109"/>
    </source>
</evidence>
<dbReference type="AlphaFoldDB" id="A0A1M5L4J7"/>
<dbReference type="RefSeq" id="WP_073131649.1">
    <property type="nucleotide sequence ID" value="NZ_FQWQ01000001.1"/>
</dbReference>
<feature type="domain" description="Histidine kinase" evidence="8">
    <location>
        <begin position="332"/>
        <end position="546"/>
    </location>
</feature>